<protein>
    <submittedName>
        <fullName evidence="13">Energy transducer TonB</fullName>
    </submittedName>
</protein>
<evidence type="ECO:0000259" key="12">
    <source>
        <dbReference type="PROSITE" id="PS52015"/>
    </source>
</evidence>
<accession>A0ABV2BXD1</accession>
<keyword evidence="6 11" id="KW-0812">Transmembrane</keyword>
<reference evidence="13 14" key="1">
    <citation type="submission" date="2024-06" db="EMBL/GenBank/DDBJ databases">
        <authorList>
            <person name="Li F."/>
        </authorList>
    </citation>
    <scope>NUCLEOTIDE SEQUENCE [LARGE SCALE GENOMIC DNA]</scope>
    <source>
        <strain evidence="13 14">GXAS 311</strain>
    </source>
</reference>
<comment type="similarity">
    <text evidence="2">Belongs to the TonB family.</text>
</comment>
<dbReference type="PANTHER" id="PTHR33446:SF11">
    <property type="entry name" value="TONB3"/>
    <property type="match status" value="1"/>
</dbReference>
<keyword evidence="9 11" id="KW-0472">Membrane</keyword>
<evidence type="ECO:0000256" key="11">
    <source>
        <dbReference type="SAM" id="Phobius"/>
    </source>
</evidence>
<dbReference type="Gene3D" id="3.30.1150.10">
    <property type="match status" value="1"/>
</dbReference>
<dbReference type="PANTHER" id="PTHR33446">
    <property type="entry name" value="PROTEIN TONB-RELATED"/>
    <property type="match status" value="1"/>
</dbReference>
<dbReference type="PROSITE" id="PS52015">
    <property type="entry name" value="TONB_CTD"/>
    <property type="match status" value="1"/>
</dbReference>
<comment type="subcellular location">
    <subcellularLocation>
        <location evidence="1">Cell inner membrane</location>
        <topology evidence="1">Single-pass membrane protein</topology>
        <orientation evidence="1">Periplasmic side</orientation>
    </subcellularLocation>
</comment>
<evidence type="ECO:0000313" key="14">
    <source>
        <dbReference type="Proteomes" id="UP001548189"/>
    </source>
</evidence>
<sequence>MQNHQGMIDTAAPPQISQTDKVLFCAFLAIAFHGMLFFGLGFKLPDFSSSQNEKTFNVVLAQFEAEERPEKADFIGQANQQGGGESEQKVAPSATEMAQFNDPDQISSEPQHQQKTQSQSQQTPDIITAQGEQQNIQALIKNLQSDNSIPDAATLIDKSYRLTGLIANLDNKNVNQAHKGRKRTVSASIHRASDALYLDSWRRKIERVGNNNYPPIAKQQNIYGNLTLKVALNKNGTIHEVKILKSSGSKVLDDSALRIVRLAAPFKPLTEEMTKDTDILEIIRVWQFQPDYRLQTN</sequence>
<keyword evidence="5" id="KW-0997">Cell inner membrane</keyword>
<feature type="compositionally biased region" description="Low complexity" evidence="10">
    <location>
        <begin position="111"/>
        <end position="123"/>
    </location>
</feature>
<dbReference type="EMBL" id="JBEVCJ010000023">
    <property type="protein sequence ID" value="MET1256549.1"/>
    <property type="molecule type" value="Genomic_DNA"/>
</dbReference>
<feature type="domain" description="TonB C-terminal" evidence="12">
    <location>
        <begin position="198"/>
        <end position="295"/>
    </location>
</feature>
<comment type="caution">
    <text evidence="13">The sequence shown here is derived from an EMBL/GenBank/DDBJ whole genome shotgun (WGS) entry which is preliminary data.</text>
</comment>
<evidence type="ECO:0000256" key="5">
    <source>
        <dbReference type="ARBA" id="ARBA00022519"/>
    </source>
</evidence>
<dbReference type="NCBIfam" id="TIGR01352">
    <property type="entry name" value="tonB_Cterm"/>
    <property type="match status" value="1"/>
</dbReference>
<evidence type="ECO:0000256" key="10">
    <source>
        <dbReference type="SAM" id="MobiDB-lite"/>
    </source>
</evidence>
<dbReference type="InterPro" id="IPR037682">
    <property type="entry name" value="TonB_C"/>
</dbReference>
<dbReference type="Pfam" id="PF03544">
    <property type="entry name" value="TonB_C"/>
    <property type="match status" value="1"/>
</dbReference>
<evidence type="ECO:0000256" key="2">
    <source>
        <dbReference type="ARBA" id="ARBA00006555"/>
    </source>
</evidence>
<feature type="compositionally biased region" description="Polar residues" evidence="10">
    <location>
        <begin position="101"/>
        <end position="110"/>
    </location>
</feature>
<dbReference type="InterPro" id="IPR051045">
    <property type="entry name" value="TonB-dependent_transducer"/>
</dbReference>
<dbReference type="SUPFAM" id="SSF74653">
    <property type="entry name" value="TolA/TonB C-terminal domain"/>
    <property type="match status" value="1"/>
</dbReference>
<gene>
    <name evidence="13" type="ORF">ABVT43_15520</name>
</gene>
<keyword evidence="4" id="KW-1003">Cell membrane</keyword>
<dbReference type="Proteomes" id="UP001548189">
    <property type="component" value="Unassembled WGS sequence"/>
</dbReference>
<dbReference type="InterPro" id="IPR006260">
    <property type="entry name" value="TonB/TolA_C"/>
</dbReference>
<keyword evidence="8 11" id="KW-1133">Transmembrane helix</keyword>
<evidence type="ECO:0000256" key="8">
    <source>
        <dbReference type="ARBA" id="ARBA00022989"/>
    </source>
</evidence>
<dbReference type="RefSeq" id="WP_353897135.1">
    <property type="nucleotide sequence ID" value="NZ_JBEVCJ010000023.1"/>
</dbReference>
<organism evidence="13 14">
    <name type="scientific">Aliikangiella maris</name>
    <dbReference type="NCBI Taxonomy" id="3162458"/>
    <lineage>
        <taxon>Bacteria</taxon>
        <taxon>Pseudomonadati</taxon>
        <taxon>Pseudomonadota</taxon>
        <taxon>Gammaproteobacteria</taxon>
        <taxon>Oceanospirillales</taxon>
        <taxon>Pleioneaceae</taxon>
        <taxon>Aliikangiella</taxon>
    </lineage>
</organism>
<evidence type="ECO:0000256" key="9">
    <source>
        <dbReference type="ARBA" id="ARBA00023136"/>
    </source>
</evidence>
<name>A0ABV2BXD1_9GAMM</name>
<keyword evidence="14" id="KW-1185">Reference proteome</keyword>
<evidence type="ECO:0000256" key="3">
    <source>
        <dbReference type="ARBA" id="ARBA00022448"/>
    </source>
</evidence>
<evidence type="ECO:0000313" key="13">
    <source>
        <dbReference type="EMBL" id="MET1256549.1"/>
    </source>
</evidence>
<keyword evidence="7" id="KW-0653">Protein transport</keyword>
<evidence type="ECO:0000256" key="4">
    <source>
        <dbReference type="ARBA" id="ARBA00022475"/>
    </source>
</evidence>
<keyword evidence="3" id="KW-0813">Transport</keyword>
<evidence type="ECO:0000256" key="6">
    <source>
        <dbReference type="ARBA" id="ARBA00022692"/>
    </source>
</evidence>
<feature type="region of interest" description="Disordered" evidence="10">
    <location>
        <begin position="101"/>
        <end position="124"/>
    </location>
</feature>
<feature type="transmembrane region" description="Helical" evidence="11">
    <location>
        <begin position="21"/>
        <end position="42"/>
    </location>
</feature>
<evidence type="ECO:0000256" key="1">
    <source>
        <dbReference type="ARBA" id="ARBA00004383"/>
    </source>
</evidence>
<evidence type="ECO:0000256" key="7">
    <source>
        <dbReference type="ARBA" id="ARBA00022927"/>
    </source>
</evidence>
<proteinExistence type="inferred from homology"/>